<dbReference type="InterPro" id="IPR006361">
    <property type="entry name" value="Uroporphyrinogen_deCO2ase_HemE"/>
</dbReference>
<reference evidence="17 18" key="1">
    <citation type="submission" date="2015-10" db="EMBL/GenBank/DDBJ databases">
        <title>Draft Genome Sequence of Chlorobium limicola strain Frasassi Growing under Artificial Lighting in the Frasassi Cave System.</title>
        <authorList>
            <person name="Mansor M."/>
            <person name="Macalady J."/>
        </authorList>
    </citation>
    <scope>NUCLEOTIDE SEQUENCE [LARGE SCALE GENOMIC DNA]</scope>
    <source>
        <strain evidence="17 18">Frasassi</strain>
    </source>
</reference>
<evidence type="ECO:0000259" key="15">
    <source>
        <dbReference type="PROSITE" id="PS00906"/>
    </source>
</evidence>
<feature type="site" description="Transition state stabilizer" evidence="12">
    <location>
        <position position="74"/>
    </location>
</feature>
<comment type="catalytic activity">
    <reaction evidence="12 13">
        <text>uroporphyrinogen III + 4 H(+) = coproporphyrinogen III + 4 CO2</text>
        <dbReference type="Rhea" id="RHEA:19865"/>
        <dbReference type="ChEBI" id="CHEBI:15378"/>
        <dbReference type="ChEBI" id="CHEBI:16526"/>
        <dbReference type="ChEBI" id="CHEBI:57308"/>
        <dbReference type="ChEBI" id="CHEBI:57309"/>
        <dbReference type="EC" id="4.1.1.37"/>
    </reaction>
</comment>
<keyword evidence="11 12" id="KW-0627">Porphyrin biosynthesis</keyword>
<gene>
    <name evidence="12 17" type="primary">hemE</name>
    <name evidence="17" type="ORF">ASB62_07850</name>
</gene>
<dbReference type="Gene3D" id="3.20.20.210">
    <property type="match status" value="1"/>
</dbReference>
<keyword evidence="10 12" id="KW-0456">Lyase</keyword>
<evidence type="ECO:0000256" key="13">
    <source>
        <dbReference type="RuleBase" id="RU000554"/>
    </source>
</evidence>
<dbReference type="EC" id="4.1.1.37" evidence="6 12"/>
<evidence type="ECO:0000313" key="17">
    <source>
        <dbReference type="EMBL" id="KUL21776.1"/>
    </source>
</evidence>
<feature type="binding site" evidence="12">
    <location>
        <position position="206"/>
    </location>
    <ligand>
        <name>substrate</name>
    </ligand>
</feature>
<dbReference type="SUPFAM" id="SSF51726">
    <property type="entry name" value="UROD/MetE-like"/>
    <property type="match status" value="1"/>
</dbReference>
<accession>A0A117MK93</accession>
<organism evidence="17 18">
    <name type="scientific">Chlorobium limicola</name>
    <dbReference type="NCBI Taxonomy" id="1092"/>
    <lineage>
        <taxon>Bacteria</taxon>
        <taxon>Pseudomonadati</taxon>
        <taxon>Chlorobiota</taxon>
        <taxon>Chlorobiia</taxon>
        <taxon>Chlorobiales</taxon>
        <taxon>Chlorobiaceae</taxon>
        <taxon>Chlorobium/Pelodictyon group</taxon>
        <taxon>Chlorobium</taxon>
    </lineage>
</organism>
<dbReference type="OrthoDB" id="9806656at2"/>
<evidence type="ECO:0000256" key="9">
    <source>
        <dbReference type="ARBA" id="ARBA00022793"/>
    </source>
</evidence>
<dbReference type="GO" id="GO:0006782">
    <property type="term" value="P:protoporphyrinogen IX biosynthetic process"/>
    <property type="evidence" value="ECO:0007669"/>
    <property type="project" value="UniProtKB-UniRule"/>
</dbReference>
<dbReference type="PANTHER" id="PTHR21091:SF169">
    <property type="entry name" value="UROPORPHYRINOGEN DECARBOXYLASE"/>
    <property type="match status" value="1"/>
</dbReference>
<evidence type="ECO:0000256" key="6">
    <source>
        <dbReference type="ARBA" id="ARBA00012288"/>
    </source>
</evidence>
<dbReference type="FunFam" id="3.20.20.210:FF:000001">
    <property type="entry name" value="Uroporphyrinogen decarboxylase"/>
    <property type="match status" value="1"/>
</dbReference>
<feature type="binding site" evidence="12">
    <location>
        <position position="74"/>
    </location>
    <ligand>
        <name>substrate</name>
    </ligand>
</feature>
<name>A0A117MK93_CHLLI</name>
<evidence type="ECO:0000313" key="18">
    <source>
        <dbReference type="Proteomes" id="UP000053937"/>
    </source>
</evidence>
<feature type="binding site" evidence="12">
    <location>
        <position position="325"/>
    </location>
    <ligand>
        <name>substrate</name>
    </ligand>
</feature>
<dbReference type="GO" id="GO:0004853">
    <property type="term" value="F:uroporphyrinogen decarboxylase activity"/>
    <property type="evidence" value="ECO:0007669"/>
    <property type="project" value="UniProtKB-UniRule"/>
</dbReference>
<evidence type="ECO:0000256" key="3">
    <source>
        <dbReference type="ARBA" id="ARBA00004804"/>
    </source>
</evidence>
<dbReference type="GO" id="GO:0005829">
    <property type="term" value="C:cytosol"/>
    <property type="evidence" value="ECO:0007669"/>
    <property type="project" value="TreeGrafter"/>
</dbReference>
<feature type="binding site" evidence="12">
    <location>
        <begin position="25"/>
        <end position="29"/>
    </location>
    <ligand>
        <name>substrate</name>
    </ligand>
</feature>
<evidence type="ECO:0000256" key="7">
    <source>
        <dbReference type="ARBA" id="ARBA00014308"/>
    </source>
</evidence>
<feature type="domain" description="Uroporphyrinogen decarboxylase (URO-D)" evidence="15">
    <location>
        <begin position="20"/>
        <end position="29"/>
    </location>
</feature>
<keyword evidence="8 12" id="KW-0963">Cytoplasm</keyword>
<keyword evidence="18" id="KW-1185">Reference proteome</keyword>
<evidence type="ECO:0000256" key="4">
    <source>
        <dbReference type="ARBA" id="ARBA00009935"/>
    </source>
</evidence>
<sequence length="351" mass="39054">MLKNDLFLRALKRQPCSRTPIWVMRQAGRYLPEYRAVREKTDFLTLCKTPELAAEVTIQPVDLMGVDAAIIFSDILVINEAMGMNVEIIETKGIKLSPVIRSKADIDKLIVPDIDEKLGYVMDALRLTKRELDNRVPLIGFSGAAWTLFTYAVEGGGSKNYAFAKKMMYREPQMAHLLLGKISETISAYLLKQVEAGADAIQIFDSWASALSEDDYREFALPYIKQNVQAVKAKYPDIPVIVFSKDCNTILSDIADTGCDAMGLGWGIDIAKARAELKDRVALQGNLDPTVLYGTPEKIKSEAAKVLKQFGQHTETSGHVFNLGHGILPDVDPANLKLLVEFVKEESARYH</sequence>
<dbReference type="RefSeq" id="WP_059139352.1">
    <property type="nucleotide sequence ID" value="NZ_LMBR01000202.1"/>
</dbReference>
<dbReference type="UniPathway" id="UPA00251">
    <property type="reaction ID" value="UER00321"/>
</dbReference>
<evidence type="ECO:0000256" key="11">
    <source>
        <dbReference type="ARBA" id="ARBA00023244"/>
    </source>
</evidence>
<dbReference type="EMBL" id="LMBR01000202">
    <property type="protein sequence ID" value="KUL21776.1"/>
    <property type="molecule type" value="Genomic_DNA"/>
</dbReference>
<evidence type="ECO:0000256" key="2">
    <source>
        <dbReference type="ARBA" id="ARBA00004496"/>
    </source>
</evidence>
<evidence type="ECO:0000256" key="10">
    <source>
        <dbReference type="ARBA" id="ARBA00023239"/>
    </source>
</evidence>
<dbReference type="AlphaFoldDB" id="A0A117MK93"/>
<dbReference type="InterPro" id="IPR038071">
    <property type="entry name" value="UROD/MetE-like_sf"/>
</dbReference>
<comment type="similarity">
    <text evidence="4 12 14">Belongs to the uroporphyrinogen decarboxylase family.</text>
</comment>
<dbReference type="PANTHER" id="PTHR21091">
    <property type="entry name" value="METHYLTETRAHYDROFOLATE:HOMOCYSTEINE METHYLTRANSFERASE RELATED"/>
    <property type="match status" value="1"/>
</dbReference>
<comment type="caution">
    <text evidence="12">Lacks conserved residue(s) required for the propagation of feature annotation.</text>
</comment>
<evidence type="ECO:0000256" key="12">
    <source>
        <dbReference type="HAMAP-Rule" id="MF_00218"/>
    </source>
</evidence>
<keyword evidence="9 12" id="KW-0210">Decarboxylase</keyword>
<dbReference type="PROSITE" id="PS00907">
    <property type="entry name" value="UROD_2"/>
    <property type="match status" value="1"/>
</dbReference>
<comment type="pathway">
    <text evidence="3 12 13">Porphyrin-containing compound metabolism; protoporphyrin-IX biosynthesis; coproporphyrinogen-III from 5-aminolevulinate: step 4/4.</text>
</comment>
<comment type="subcellular location">
    <subcellularLocation>
        <location evidence="2 12">Cytoplasm</location>
    </subcellularLocation>
</comment>
<dbReference type="CDD" id="cd00717">
    <property type="entry name" value="URO-D"/>
    <property type="match status" value="1"/>
</dbReference>
<evidence type="ECO:0000259" key="16">
    <source>
        <dbReference type="PROSITE" id="PS00907"/>
    </source>
</evidence>
<dbReference type="NCBIfam" id="TIGR01464">
    <property type="entry name" value="hemE"/>
    <property type="match status" value="1"/>
</dbReference>
<comment type="caution">
    <text evidence="17">The sequence shown here is derived from an EMBL/GenBank/DDBJ whole genome shotgun (WGS) entry which is preliminary data.</text>
</comment>
<dbReference type="InterPro" id="IPR000257">
    <property type="entry name" value="Uroporphyrinogen_deCOase"/>
</dbReference>
<feature type="domain" description="Uroporphyrinogen decarboxylase (URO-D)" evidence="16">
    <location>
        <begin position="139"/>
        <end position="155"/>
    </location>
</feature>
<dbReference type="PROSITE" id="PS00906">
    <property type="entry name" value="UROD_1"/>
    <property type="match status" value="1"/>
</dbReference>
<dbReference type="Pfam" id="PF01208">
    <property type="entry name" value="URO-D"/>
    <property type="match status" value="1"/>
</dbReference>
<comment type="subunit">
    <text evidence="5 12">Homodimer.</text>
</comment>
<comment type="function">
    <text evidence="1 12">Catalyzes the decarboxylation of four acetate groups of uroporphyrinogen-III to yield coproporphyrinogen-III.</text>
</comment>
<evidence type="ECO:0000256" key="8">
    <source>
        <dbReference type="ARBA" id="ARBA00022490"/>
    </source>
</evidence>
<dbReference type="HAMAP" id="MF_00218">
    <property type="entry name" value="URO_D"/>
    <property type="match status" value="1"/>
</dbReference>
<protein>
    <recommendedName>
        <fullName evidence="7 12">Uroporphyrinogen decarboxylase</fullName>
        <shortName evidence="12">UPD</shortName>
        <shortName evidence="12">URO-D</shortName>
        <ecNumber evidence="6 12">4.1.1.37</ecNumber>
    </recommendedName>
</protein>
<feature type="binding site" evidence="12">
    <location>
        <position position="151"/>
    </location>
    <ligand>
        <name>substrate</name>
    </ligand>
</feature>
<evidence type="ECO:0000256" key="14">
    <source>
        <dbReference type="RuleBase" id="RU004169"/>
    </source>
</evidence>
<evidence type="ECO:0000256" key="1">
    <source>
        <dbReference type="ARBA" id="ARBA00002448"/>
    </source>
</evidence>
<dbReference type="Proteomes" id="UP000053937">
    <property type="component" value="Unassembled WGS sequence"/>
</dbReference>
<evidence type="ECO:0000256" key="5">
    <source>
        <dbReference type="ARBA" id="ARBA00011738"/>
    </source>
</evidence>
<proteinExistence type="inferred from homology"/>